<comment type="caution">
    <text evidence="1">The sequence shown here is derived from an EMBL/GenBank/DDBJ whole genome shotgun (WGS) entry which is preliminary data.</text>
</comment>
<name>A0A5M9HTV0_9FIRM</name>
<gene>
    <name evidence="1" type="ORF">FNY66_15365</name>
</gene>
<dbReference type="Proteomes" id="UP000322025">
    <property type="component" value="Unassembled WGS sequence"/>
</dbReference>
<organism evidence="1 2">
    <name type="scientific">Mediterraneibacter catenae</name>
    <dbReference type="NCBI Taxonomy" id="2594882"/>
    <lineage>
        <taxon>Bacteria</taxon>
        <taxon>Bacillati</taxon>
        <taxon>Bacillota</taxon>
        <taxon>Clostridia</taxon>
        <taxon>Lachnospirales</taxon>
        <taxon>Lachnospiraceae</taxon>
        <taxon>Mediterraneibacter</taxon>
    </lineage>
</organism>
<evidence type="ECO:0000313" key="2">
    <source>
        <dbReference type="Proteomes" id="UP000322025"/>
    </source>
</evidence>
<keyword evidence="2" id="KW-1185">Reference proteome</keyword>
<proteinExistence type="predicted"/>
<reference evidence="1" key="1">
    <citation type="submission" date="2019-07" db="EMBL/GenBank/DDBJ databases">
        <authorList>
            <person name="Wongkuna S."/>
            <person name="Scaria J."/>
        </authorList>
    </citation>
    <scope>NUCLEOTIDE SEQUENCE [LARGE SCALE GENOMIC DNA]</scope>
    <source>
        <strain evidence="1">SW178</strain>
    </source>
</reference>
<dbReference type="AlphaFoldDB" id="A0A5M9HTV0"/>
<evidence type="ECO:0000313" key="1">
    <source>
        <dbReference type="EMBL" id="KAA8500098.1"/>
    </source>
</evidence>
<dbReference type="EMBL" id="VMSO01000062">
    <property type="protein sequence ID" value="KAA8500098.1"/>
    <property type="molecule type" value="Genomic_DNA"/>
</dbReference>
<sequence>MAAKFKRERLKAEALPKLKINTGREGQQSLSANPISRAVLLTLGLPVIRVQMEIWVLMTDKQSVKVTNAKL</sequence>
<protein>
    <submittedName>
        <fullName evidence="1">Uncharacterized protein</fullName>
    </submittedName>
</protein>
<accession>A0A5M9HTV0</accession>